<dbReference type="HOGENOM" id="CLU_1792401_0_0_9"/>
<dbReference type="KEGG" id="aoe:Clos_1629"/>
<dbReference type="EMBL" id="CP000853">
    <property type="protein sequence ID" value="ABW19172.1"/>
    <property type="molecule type" value="Genomic_DNA"/>
</dbReference>
<dbReference type="InterPro" id="IPR016785">
    <property type="entry name" value="ComGD"/>
</dbReference>
<dbReference type="Gene3D" id="3.30.700.10">
    <property type="entry name" value="Glycoprotein, Type 4 Pilin"/>
    <property type="match status" value="1"/>
</dbReference>
<keyword evidence="1" id="KW-1133">Transmembrane helix</keyword>
<dbReference type="InterPro" id="IPR045584">
    <property type="entry name" value="Pilin-like"/>
</dbReference>
<keyword evidence="1" id="KW-0472">Membrane</keyword>
<evidence type="ECO:0000313" key="3">
    <source>
        <dbReference type="Proteomes" id="UP000000269"/>
    </source>
</evidence>
<dbReference type="PIRSF" id="PIRSF021292">
    <property type="entry name" value="Competence_ComGD"/>
    <property type="match status" value="1"/>
</dbReference>
<dbReference type="OrthoDB" id="1955134at2"/>
<evidence type="ECO:0000256" key="1">
    <source>
        <dbReference type="SAM" id="Phobius"/>
    </source>
</evidence>
<dbReference type="eggNOG" id="COG4970">
    <property type="taxonomic scope" value="Bacteria"/>
</dbReference>
<keyword evidence="3" id="KW-1185">Reference proteome</keyword>
<organism evidence="2 3">
    <name type="scientific">Alkaliphilus oremlandii (strain OhILAs)</name>
    <name type="common">Clostridium oremlandii (strain OhILAs)</name>
    <dbReference type="NCBI Taxonomy" id="350688"/>
    <lineage>
        <taxon>Bacteria</taxon>
        <taxon>Bacillati</taxon>
        <taxon>Bacillota</taxon>
        <taxon>Clostridia</taxon>
        <taxon>Peptostreptococcales</taxon>
        <taxon>Natronincolaceae</taxon>
        <taxon>Alkaliphilus</taxon>
    </lineage>
</organism>
<reference evidence="3" key="1">
    <citation type="submission" date="2007-10" db="EMBL/GenBank/DDBJ databases">
        <title>Complete genome of Alkaliphilus oremlandii OhILAs.</title>
        <authorList>
            <person name="Copeland A."/>
            <person name="Lucas S."/>
            <person name="Lapidus A."/>
            <person name="Barry K."/>
            <person name="Detter J.C."/>
            <person name="Glavina del Rio T."/>
            <person name="Hammon N."/>
            <person name="Israni S."/>
            <person name="Dalin E."/>
            <person name="Tice H."/>
            <person name="Pitluck S."/>
            <person name="Chain P."/>
            <person name="Malfatti S."/>
            <person name="Shin M."/>
            <person name="Vergez L."/>
            <person name="Schmutz J."/>
            <person name="Larimer F."/>
            <person name="Land M."/>
            <person name="Hauser L."/>
            <person name="Kyrpides N."/>
            <person name="Mikhailova N."/>
            <person name="Stolz J.F."/>
            <person name="Dawson A."/>
            <person name="Fisher E."/>
            <person name="Crable B."/>
            <person name="Perera E."/>
            <person name="Lisak J."/>
            <person name="Ranganathan M."/>
            <person name="Basu P."/>
            <person name="Richardson P."/>
        </authorList>
    </citation>
    <scope>NUCLEOTIDE SEQUENCE [LARGE SCALE GENOMIC DNA]</scope>
    <source>
        <strain evidence="3">OhILAs</strain>
    </source>
</reference>
<keyword evidence="1" id="KW-0812">Transmembrane</keyword>
<gene>
    <name evidence="2" type="ordered locus">Clos_1629</name>
</gene>
<feature type="transmembrane region" description="Helical" evidence="1">
    <location>
        <begin position="12"/>
        <end position="30"/>
    </location>
</feature>
<sequence>MKDRKGTTLFEIVIVVALISILCSIAFVNPMKLYHRAKLKAAALEIKEALKLSQQLSLNESKEYCVEVFKERYRVREYITGGIIVLSEKFDKTISVDRGSQNRIAYNRDGESKYGRFILTNNLGERIDIEVLIGVGSVRVSDIY</sequence>
<accession>A8MGE9</accession>
<dbReference type="STRING" id="350688.Clos_1629"/>
<evidence type="ECO:0000313" key="2">
    <source>
        <dbReference type="EMBL" id="ABW19172.1"/>
    </source>
</evidence>
<dbReference type="AlphaFoldDB" id="A8MGE9"/>
<dbReference type="RefSeq" id="WP_012159484.1">
    <property type="nucleotide sequence ID" value="NC_009922.1"/>
</dbReference>
<dbReference type="GO" id="GO:0030420">
    <property type="term" value="P:establishment of competence for transformation"/>
    <property type="evidence" value="ECO:0007669"/>
    <property type="project" value="InterPro"/>
</dbReference>
<dbReference type="SUPFAM" id="SSF54523">
    <property type="entry name" value="Pili subunits"/>
    <property type="match status" value="1"/>
</dbReference>
<proteinExistence type="predicted"/>
<evidence type="ECO:0008006" key="4">
    <source>
        <dbReference type="Google" id="ProtNLM"/>
    </source>
</evidence>
<dbReference type="Proteomes" id="UP000000269">
    <property type="component" value="Chromosome"/>
</dbReference>
<name>A8MGE9_ALKOO</name>
<protein>
    <recommendedName>
        <fullName evidence="4">Prepilin-type N-terminal cleavage/methylation domain-containing protein</fullName>
    </recommendedName>
</protein>